<dbReference type="InterPro" id="IPR056924">
    <property type="entry name" value="SH3_Tf2-1"/>
</dbReference>
<dbReference type="AlphaFoldDB" id="A0AA38L7Q3"/>
<reference evidence="2 3" key="1">
    <citation type="journal article" date="2021" name="Nat. Plants">
        <title>The Taxus genome provides insights into paclitaxel biosynthesis.</title>
        <authorList>
            <person name="Xiong X."/>
            <person name="Gou J."/>
            <person name="Liao Q."/>
            <person name="Li Y."/>
            <person name="Zhou Q."/>
            <person name="Bi G."/>
            <person name="Li C."/>
            <person name="Du R."/>
            <person name="Wang X."/>
            <person name="Sun T."/>
            <person name="Guo L."/>
            <person name="Liang H."/>
            <person name="Lu P."/>
            <person name="Wu Y."/>
            <person name="Zhang Z."/>
            <person name="Ro D.K."/>
            <person name="Shang Y."/>
            <person name="Huang S."/>
            <person name="Yan J."/>
        </authorList>
    </citation>
    <scope>NUCLEOTIDE SEQUENCE [LARGE SCALE GENOMIC DNA]</scope>
    <source>
        <strain evidence="2">Ta-2019</strain>
    </source>
</reference>
<dbReference type="EMBL" id="JAHRHJ020000006">
    <property type="protein sequence ID" value="KAH9310477.1"/>
    <property type="molecule type" value="Genomic_DNA"/>
</dbReference>
<dbReference type="Proteomes" id="UP000824469">
    <property type="component" value="Unassembled WGS sequence"/>
</dbReference>
<protein>
    <recommendedName>
        <fullName evidence="1">Tf2-1-like SH3-like domain-containing protein</fullName>
    </recommendedName>
</protein>
<sequence length="66" mass="7616">RRVGAVAYELELLEHSKIHNVFHVSCLKKALRLHIVPLIELPPLDEEGKLVLEPKAIIEMRQRGLR</sequence>
<evidence type="ECO:0000313" key="2">
    <source>
        <dbReference type="EMBL" id="KAH9310477.1"/>
    </source>
</evidence>
<name>A0AA38L7Q3_TAXCH</name>
<accession>A0AA38L7Q3</accession>
<comment type="caution">
    <text evidence="2">The sequence shown here is derived from an EMBL/GenBank/DDBJ whole genome shotgun (WGS) entry which is preliminary data.</text>
</comment>
<feature type="non-terminal residue" evidence="2">
    <location>
        <position position="1"/>
    </location>
</feature>
<feature type="non-terminal residue" evidence="2">
    <location>
        <position position="66"/>
    </location>
</feature>
<feature type="domain" description="Tf2-1-like SH3-like" evidence="1">
    <location>
        <begin position="1"/>
        <end position="30"/>
    </location>
</feature>
<gene>
    <name evidence="2" type="ORF">KI387_025512</name>
</gene>
<evidence type="ECO:0000313" key="3">
    <source>
        <dbReference type="Proteomes" id="UP000824469"/>
    </source>
</evidence>
<keyword evidence="3" id="KW-1185">Reference proteome</keyword>
<organism evidence="2 3">
    <name type="scientific">Taxus chinensis</name>
    <name type="common">Chinese yew</name>
    <name type="synonym">Taxus wallichiana var. chinensis</name>
    <dbReference type="NCBI Taxonomy" id="29808"/>
    <lineage>
        <taxon>Eukaryota</taxon>
        <taxon>Viridiplantae</taxon>
        <taxon>Streptophyta</taxon>
        <taxon>Embryophyta</taxon>
        <taxon>Tracheophyta</taxon>
        <taxon>Spermatophyta</taxon>
        <taxon>Pinopsida</taxon>
        <taxon>Pinidae</taxon>
        <taxon>Conifers II</taxon>
        <taxon>Cupressales</taxon>
        <taxon>Taxaceae</taxon>
        <taxon>Taxus</taxon>
    </lineage>
</organism>
<dbReference type="Pfam" id="PF24626">
    <property type="entry name" value="SH3_Tf2-1"/>
    <property type="match status" value="1"/>
</dbReference>
<proteinExistence type="predicted"/>
<evidence type="ECO:0000259" key="1">
    <source>
        <dbReference type="Pfam" id="PF24626"/>
    </source>
</evidence>